<name>A0A0G4J023_PLABS</name>
<reference evidence="2 3" key="1">
    <citation type="submission" date="2015-02" db="EMBL/GenBank/DDBJ databases">
        <authorList>
            <person name="Chooi Y.-H."/>
        </authorList>
    </citation>
    <scope>NUCLEOTIDE SEQUENCE [LARGE SCALE GENOMIC DNA]</scope>
    <source>
        <strain evidence="2">E3</strain>
    </source>
</reference>
<feature type="compositionally biased region" description="Low complexity" evidence="1">
    <location>
        <begin position="312"/>
        <end position="323"/>
    </location>
</feature>
<dbReference type="EMBL" id="CDSF01000103">
    <property type="protein sequence ID" value="CEP00862.1"/>
    <property type="molecule type" value="Genomic_DNA"/>
</dbReference>
<feature type="compositionally biased region" description="Basic residues" evidence="1">
    <location>
        <begin position="125"/>
        <end position="136"/>
    </location>
</feature>
<evidence type="ECO:0000313" key="3">
    <source>
        <dbReference type="Proteomes" id="UP000039324"/>
    </source>
</evidence>
<feature type="compositionally biased region" description="Pro residues" evidence="1">
    <location>
        <begin position="634"/>
        <end position="643"/>
    </location>
</feature>
<feature type="compositionally biased region" description="Basic and acidic residues" evidence="1">
    <location>
        <begin position="55"/>
        <end position="67"/>
    </location>
</feature>
<dbReference type="Proteomes" id="UP000039324">
    <property type="component" value="Unassembled WGS sequence"/>
</dbReference>
<feature type="compositionally biased region" description="Low complexity" evidence="1">
    <location>
        <begin position="493"/>
        <end position="502"/>
    </location>
</feature>
<organism evidence="2 3">
    <name type="scientific">Plasmodiophora brassicae</name>
    <name type="common">Clubroot disease agent</name>
    <dbReference type="NCBI Taxonomy" id="37360"/>
    <lineage>
        <taxon>Eukaryota</taxon>
        <taxon>Sar</taxon>
        <taxon>Rhizaria</taxon>
        <taxon>Endomyxa</taxon>
        <taxon>Phytomyxea</taxon>
        <taxon>Plasmodiophorida</taxon>
        <taxon>Plasmodiophoridae</taxon>
        <taxon>Plasmodiophora</taxon>
    </lineage>
</organism>
<feature type="region of interest" description="Disordered" evidence="1">
    <location>
        <begin position="443"/>
        <end position="658"/>
    </location>
</feature>
<feature type="compositionally biased region" description="Basic and acidic residues" evidence="1">
    <location>
        <begin position="198"/>
        <end position="208"/>
    </location>
</feature>
<feature type="compositionally biased region" description="Low complexity" evidence="1">
    <location>
        <begin position="583"/>
        <end position="617"/>
    </location>
</feature>
<sequence length="658" mass="68456">MTSCAGLCVCARPTPPPPPPPLSRTFGPHGVRCSSRLGSQPRPSPPRGASLLDRIQPDAHTHTDTHTRAPSWPGTPDSPVTCHRESSCRTRDLPHDGRRRRRRAAPADRRARTGQRRVAGAARRGTQRRTGRRRTHAGASPAGFAGRAEPDLDGDLGVRRPGAGRPVRSARRLPSPVAVLLSAPDVAHGRPQAVPLHAPDRVRGRGDAPEVPPGARQRRPPRTHPAERRPPSSPVAGRHSPYAADGPGRGAAPDTPGPVVVRRLADRLPASPAASGHAEPQRHRRGQRRPDRRLPRHPVPEPVGDVDRQHSGAGVTAGPAVAGRVDDGRRRRIAAGRVPAPARPVHACGRVRGSVGAARLDRTAGPESADAGAPCAQGLLQPAVPVGGRPGRPGLAAADAGPGRTRALPGRQLGAIAAAHAAPPVDRERQHRPVVDRLPVRQPAAAARVPEPAHDVGGDPAGLSRAPVPGPVVLRGPGRPGLAVRLPGPDAPGPVRVVPGRRPGARRPGARRVLPPPAGRPAELVRRLRHLTAGQLPAPDPSERRRHDRPRSGGRVPVVPGLDLPGHLRHGRRRPVATVASEGAAVPGHAEPGPGPGRRPAVQPGAAGPVPVADVPVGGPGPGVPRRDLRPAAVVPPVPPPGRPYLRGLPAAGHLARP</sequence>
<feature type="compositionally biased region" description="Low complexity" evidence="1">
    <location>
        <begin position="243"/>
        <end position="258"/>
    </location>
</feature>
<gene>
    <name evidence="2" type="ORF">PBRA_008174</name>
</gene>
<protein>
    <submittedName>
        <fullName evidence="2">Uncharacterized protein</fullName>
    </submittedName>
</protein>
<dbReference type="AlphaFoldDB" id="A0A0G4J023"/>
<proteinExistence type="predicted"/>
<feature type="compositionally biased region" description="Low complexity" evidence="1">
    <location>
        <begin position="471"/>
        <end position="482"/>
    </location>
</feature>
<feature type="region of interest" description="Disordered" evidence="1">
    <location>
        <begin position="1"/>
        <end position="330"/>
    </location>
</feature>
<feature type="compositionally biased region" description="Basic and acidic residues" evidence="1">
    <location>
        <begin position="82"/>
        <end position="96"/>
    </location>
</feature>
<evidence type="ECO:0000313" key="2">
    <source>
        <dbReference type="EMBL" id="CEP00862.1"/>
    </source>
</evidence>
<feature type="compositionally biased region" description="Pro residues" evidence="1">
    <location>
        <begin position="13"/>
        <end position="22"/>
    </location>
</feature>
<keyword evidence="3" id="KW-1185">Reference proteome</keyword>
<feature type="compositionally biased region" description="Low complexity" evidence="1">
    <location>
        <begin position="382"/>
        <end position="404"/>
    </location>
</feature>
<feature type="region of interest" description="Disordered" evidence="1">
    <location>
        <begin position="381"/>
        <end position="405"/>
    </location>
</feature>
<dbReference type="OMA" id="CHRESSC"/>
<accession>A0A0G4J023</accession>
<evidence type="ECO:0000256" key="1">
    <source>
        <dbReference type="SAM" id="MobiDB-lite"/>
    </source>
</evidence>